<dbReference type="EMBL" id="JACHHT010000001">
    <property type="protein sequence ID" value="MBB6521078.1"/>
    <property type="molecule type" value="Genomic_DNA"/>
</dbReference>
<gene>
    <name evidence="1" type="ORF">HNR48_001356</name>
</gene>
<dbReference type="AlphaFoldDB" id="A0A7X0JSV4"/>
<dbReference type="RefSeq" id="WP_166849522.1">
    <property type="nucleotide sequence ID" value="NZ_JAAONY010000001.1"/>
</dbReference>
<proteinExistence type="predicted"/>
<protein>
    <recommendedName>
        <fullName evidence="3">GTPase</fullName>
    </recommendedName>
</protein>
<accession>A0A7X0JSV4</accession>
<evidence type="ECO:0000313" key="1">
    <source>
        <dbReference type="EMBL" id="MBB6521078.1"/>
    </source>
</evidence>
<dbReference type="InParanoid" id="A0A7X0JSV4"/>
<organism evidence="1 2">
    <name type="scientific">Pseudoteredinibacter isoporae</name>
    <dbReference type="NCBI Taxonomy" id="570281"/>
    <lineage>
        <taxon>Bacteria</taxon>
        <taxon>Pseudomonadati</taxon>
        <taxon>Pseudomonadota</taxon>
        <taxon>Gammaproteobacteria</taxon>
        <taxon>Cellvibrionales</taxon>
        <taxon>Cellvibrionaceae</taxon>
        <taxon>Pseudoteredinibacter</taxon>
    </lineage>
</organism>
<evidence type="ECO:0008006" key="3">
    <source>
        <dbReference type="Google" id="ProtNLM"/>
    </source>
</evidence>
<keyword evidence="2" id="KW-1185">Reference proteome</keyword>
<evidence type="ECO:0000313" key="2">
    <source>
        <dbReference type="Proteomes" id="UP000528457"/>
    </source>
</evidence>
<dbReference type="Proteomes" id="UP000528457">
    <property type="component" value="Unassembled WGS sequence"/>
</dbReference>
<reference evidence="1 2" key="1">
    <citation type="submission" date="2020-08" db="EMBL/GenBank/DDBJ databases">
        <title>Genomic Encyclopedia of Type Strains, Phase IV (KMG-IV): sequencing the most valuable type-strain genomes for metagenomic binning, comparative biology and taxonomic classification.</title>
        <authorList>
            <person name="Goeker M."/>
        </authorList>
    </citation>
    <scope>NUCLEOTIDE SEQUENCE [LARGE SCALE GENOMIC DNA]</scope>
    <source>
        <strain evidence="1 2">DSM 22368</strain>
    </source>
</reference>
<sequence>MSAVVIAMRLFGQMKLPPQDLESLSFCKSSRPQDVAAWADSLPATRVNHTSVILYKALPEIARLQAKPNQRLAMLESLRPYVQRCIEGLSQSFLNKPVVLPDDAMKAAIVALALQKHITHGYCVVARDIACDEKLNDGNPESPHAQALTMALHRAINGLGIQLMRSYQLYATTTPGLWLSLHSLYQVAQSTALDQLPVADELLTHIQQSTIREAYQRTLLLACANPNKLRQFDVSTSYKLLELWSGFIRLRPYNASGNAIFLVNPQSDRPPSPKSLIPIAEQGDCLEVDVSQLLSLLDKQLEGKLEGGDVLTIPKGINSSLLSHLIKAWSTQYHRSHERVSYKQELQVVVGISSIHFHLSGGIPFESFVLSSGKVNLQQEGNPYLKGQADEKISDDPWSNAFDAGVGSGRNFDPLIFSTLDIETQLAKREHEQAKDKFPVSTVISEDRSQGGYCLQWQEDVPKSLKSGELIALKEPGATSWTLGIIRWVRQSRGSSSFGVELLSALASPFGASLIHKSGDNADYMRVFFLPEQKSLRRKTSLLTPSVPFQEGQKVRLNRRGDEKTIQLTRKTMDTGAISQFEFRTLETG</sequence>
<comment type="caution">
    <text evidence="1">The sequence shown here is derived from an EMBL/GenBank/DDBJ whole genome shotgun (WGS) entry which is preliminary data.</text>
</comment>
<name>A0A7X0JSV4_9GAMM</name>